<dbReference type="Gramene" id="ONIVA12G07750.2">
    <property type="protein sequence ID" value="ONIVA12G07750.2"/>
    <property type="gene ID" value="ONIVA12G07750"/>
</dbReference>
<dbReference type="Proteomes" id="UP000006591">
    <property type="component" value="Chromosome 12"/>
</dbReference>
<evidence type="ECO:0000313" key="4">
    <source>
        <dbReference type="Proteomes" id="UP000006591"/>
    </source>
</evidence>
<evidence type="ECO:0000259" key="2">
    <source>
        <dbReference type="Pfam" id="PF23598"/>
    </source>
</evidence>
<proteinExistence type="predicted"/>
<dbReference type="Pfam" id="PF23598">
    <property type="entry name" value="LRR_14"/>
    <property type="match status" value="1"/>
</dbReference>
<dbReference type="EnsemblPlants" id="ONIVA12G07750.2">
    <property type="protein sequence ID" value="ONIVA12G07750.2"/>
    <property type="gene ID" value="ONIVA12G07750"/>
</dbReference>
<accession>A0A0E0J8S5</accession>
<keyword evidence="1" id="KW-0677">Repeat</keyword>
<keyword evidence="4" id="KW-1185">Reference proteome</keyword>
<dbReference type="HOGENOM" id="CLU_165061_0_0_1"/>
<protein>
    <recommendedName>
        <fullName evidence="2">Disease resistance R13L4/SHOC-2-like LRR domain-containing protein</fullName>
    </recommendedName>
</protein>
<organism evidence="3">
    <name type="scientific">Oryza nivara</name>
    <name type="common">Indian wild rice</name>
    <name type="synonym">Oryza sativa f. spontanea</name>
    <dbReference type="NCBI Taxonomy" id="4536"/>
    <lineage>
        <taxon>Eukaryota</taxon>
        <taxon>Viridiplantae</taxon>
        <taxon>Streptophyta</taxon>
        <taxon>Embryophyta</taxon>
        <taxon>Tracheophyta</taxon>
        <taxon>Spermatophyta</taxon>
        <taxon>Magnoliopsida</taxon>
        <taxon>Liliopsida</taxon>
        <taxon>Poales</taxon>
        <taxon>Poaceae</taxon>
        <taxon>BOP clade</taxon>
        <taxon>Oryzoideae</taxon>
        <taxon>Oryzeae</taxon>
        <taxon>Oryzinae</taxon>
        <taxon>Oryza</taxon>
    </lineage>
</organism>
<dbReference type="InterPro" id="IPR055414">
    <property type="entry name" value="LRR_R13L4/SHOC2-like"/>
</dbReference>
<evidence type="ECO:0000256" key="1">
    <source>
        <dbReference type="ARBA" id="ARBA00022737"/>
    </source>
</evidence>
<dbReference type="AlphaFoldDB" id="A0A0E0J8S5"/>
<evidence type="ECO:0000313" key="3">
    <source>
        <dbReference type="EnsemblPlants" id="ONIVA12G07750.2"/>
    </source>
</evidence>
<reference evidence="3" key="1">
    <citation type="submission" date="2015-04" db="UniProtKB">
        <authorList>
            <consortium name="EnsemblPlants"/>
        </authorList>
    </citation>
    <scope>IDENTIFICATION</scope>
    <source>
        <strain evidence="3">SL10</strain>
    </source>
</reference>
<feature type="domain" description="Disease resistance R13L4/SHOC-2-like LRR" evidence="2">
    <location>
        <begin position="1"/>
        <end position="69"/>
    </location>
</feature>
<name>A0A0E0J8S5_ORYNI</name>
<sequence>MPDLRRLRFYIRAEETGSKIGFEFGFEHLASLQQLSVTVDCRGATRQRVEAAEAAMRDAASIHPGRPALEISRRWERDMIKDKDDHEEIGFNKNLVCTLHWFSLFLTFSPALVKLRTIMKNE</sequence>
<reference evidence="3" key="2">
    <citation type="submission" date="2018-04" db="EMBL/GenBank/DDBJ databases">
        <title>OnivRS2 (Oryza nivara Reference Sequence Version 2).</title>
        <authorList>
            <person name="Zhang J."/>
            <person name="Kudrna D."/>
            <person name="Lee S."/>
            <person name="Talag J."/>
            <person name="Rajasekar S."/>
            <person name="Welchert J."/>
            <person name="Hsing Y.-I."/>
            <person name="Wing R.A."/>
        </authorList>
    </citation>
    <scope>NUCLEOTIDE SEQUENCE [LARGE SCALE GENOMIC DNA]</scope>
    <source>
        <strain evidence="3">SL10</strain>
    </source>
</reference>